<protein>
    <submittedName>
        <fullName evidence="4">Pilus assembly protein</fullName>
    </submittedName>
</protein>
<name>A0ABS6V6S6_9SPHN</name>
<keyword evidence="2" id="KW-0812">Transmembrane</keyword>
<dbReference type="Proteomes" id="UP000698028">
    <property type="component" value="Unassembled WGS sequence"/>
</dbReference>
<organism evidence="4 5">
    <name type="scientific">Sphingomicrobium clamense</name>
    <dbReference type="NCBI Taxonomy" id="2851013"/>
    <lineage>
        <taxon>Bacteria</taxon>
        <taxon>Pseudomonadati</taxon>
        <taxon>Pseudomonadota</taxon>
        <taxon>Alphaproteobacteria</taxon>
        <taxon>Sphingomonadales</taxon>
        <taxon>Sphingomonadaceae</taxon>
        <taxon>Sphingomicrobium</taxon>
    </lineage>
</organism>
<feature type="compositionally biased region" description="Gly residues" evidence="1">
    <location>
        <begin position="139"/>
        <end position="161"/>
    </location>
</feature>
<keyword evidence="2" id="KW-1133">Transmembrane helix</keyword>
<accession>A0ABS6V6S6</accession>
<dbReference type="Pfam" id="PF07811">
    <property type="entry name" value="TadE"/>
    <property type="match status" value="1"/>
</dbReference>
<feature type="domain" description="TadE-like" evidence="3">
    <location>
        <begin position="10"/>
        <end position="52"/>
    </location>
</feature>
<dbReference type="RefSeq" id="WP_218632721.1">
    <property type="nucleotide sequence ID" value="NZ_JAHVAH010000001.1"/>
</dbReference>
<evidence type="ECO:0000256" key="1">
    <source>
        <dbReference type="SAM" id="MobiDB-lite"/>
    </source>
</evidence>
<keyword evidence="5" id="KW-1185">Reference proteome</keyword>
<evidence type="ECO:0000256" key="2">
    <source>
        <dbReference type="SAM" id="Phobius"/>
    </source>
</evidence>
<dbReference type="InterPro" id="IPR012495">
    <property type="entry name" value="TadE-like_dom"/>
</dbReference>
<feature type="region of interest" description="Disordered" evidence="1">
    <location>
        <begin position="127"/>
        <end position="173"/>
    </location>
</feature>
<gene>
    <name evidence="4" type="ORF">KTQ36_05550</name>
</gene>
<evidence type="ECO:0000313" key="5">
    <source>
        <dbReference type="Proteomes" id="UP000698028"/>
    </source>
</evidence>
<evidence type="ECO:0000313" key="4">
    <source>
        <dbReference type="EMBL" id="MBW0144758.1"/>
    </source>
</evidence>
<proteinExistence type="predicted"/>
<sequence>MKKLHRDHRGTAAVEFAFGVPIFVTFVMGFWQVGLIYWANAGVHNALGEAARFATVWPVPSTDEIEDMVEEKDFGTHNGTLTTVDADPRGDGTILLRIVYSQPTDFIFFEGPTIEVEREKLIYTPDATAADADDDADEGSGGTGGTGGDGGDTGGDTGGDDGTCWHPNPKKCQ</sequence>
<comment type="caution">
    <text evidence="4">The sequence shown here is derived from an EMBL/GenBank/DDBJ whole genome shotgun (WGS) entry which is preliminary data.</text>
</comment>
<keyword evidence="2" id="KW-0472">Membrane</keyword>
<dbReference type="EMBL" id="JAHVAH010000001">
    <property type="protein sequence ID" value="MBW0144758.1"/>
    <property type="molecule type" value="Genomic_DNA"/>
</dbReference>
<evidence type="ECO:0000259" key="3">
    <source>
        <dbReference type="Pfam" id="PF07811"/>
    </source>
</evidence>
<feature type="transmembrane region" description="Helical" evidence="2">
    <location>
        <begin position="12"/>
        <end position="39"/>
    </location>
</feature>
<reference evidence="4 5" key="1">
    <citation type="submission" date="2021-07" db="EMBL/GenBank/DDBJ databases">
        <title>The draft genome sequence of Sphingomicrobium sp. B8.</title>
        <authorList>
            <person name="Mu L."/>
        </authorList>
    </citation>
    <scope>NUCLEOTIDE SEQUENCE [LARGE SCALE GENOMIC DNA]</scope>
    <source>
        <strain evidence="4 5">B8</strain>
    </source>
</reference>